<feature type="compositionally biased region" description="Basic and acidic residues" evidence="1">
    <location>
        <begin position="227"/>
        <end position="256"/>
    </location>
</feature>
<dbReference type="EMBL" id="JBANMG010000010">
    <property type="protein sequence ID" value="KAK6948070.1"/>
    <property type="molecule type" value="Genomic_DNA"/>
</dbReference>
<feature type="compositionally biased region" description="Polar residues" evidence="1">
    <location>
        <begin position="195"/>
        <end position="212"/>
    </location>
</feature>
<organism evidence="2 3">
    <name type="scientific">Daldinia eschscholtzii</name>
    <dbReference type="NCBI Taxonomy" id="292717"/>
    <lineage>
        <taxon>Eukaryota</taxon>
        <taxon>Fungi</taxon>
        <taxon>Dikarya</taxon>
        <taxon>Ascomycota</taxon>
        <taxon>Pezizomycotina</taxon>
        <taxon>Sordariomycetes</taxon>
        <taxon>Xylariomycetidae</taxon>
        <taxon>Xylariales</taxon>
        <taxon>Hypoxylaceae</taxon>
        <taxon>Daldinia</taxon>
    </lineage>
</organism>
<reference evidence="2 3" key="1">
    <citation type="journal article" date="2024" name="Front Chem Biol">
        <title>Unveiling the potential of Daldinia eschscholtzii MFLUCC 19-0629 through bioactivity and bioinformatics studies for enhanced sustainable agriculture production.</title>
        <authorList>
            <person name="Brooks S."/>
            <person name="Weaver J.A."/>
            <person name="Klomchit A."/>
            <person name="Alharthi S.A."/>
            <person name="Onlamun T."/>
            <person name="Nurani R."/>
            <person name="Vong T.K."/>
            <person name="Alberti F."/>
            <person name="Greco C."/>
        </authorList>
    </citation>
    <scope>NUCLEOTIDE SEQUENCE [LARGE SCALE GENOMIC DNA]</scope>
    <source>
        <strain evidence="2">MFLUCC 19-0629</strain>
    </source>
</reference>
<gene>
    <name evidence="2" type="ORF">Daesc_009834</name>
</gene>
<protein>
    <recommendedName>
        <fullName evidence="4">Retrotransposon gag domain-containing protein</fullName>
    </recommendedName>
</protein>
<evidence type="ECO:0000313" key="3">
    <source>
        <dbReference type="Proteomes" id="UP001369815"/>
    </source>
</evidence>
<evidence type="ECO:0000256" key="1">
    <source>
        <dbReference type="SAM" id="MobiDB-lite"/>
    </source>
</evidence>
<comment type="caution">
    <text evidence="2">The sequence shown here is derived from an EMBL/GenBank/DDBJ whole genome shotgun (WGS) entry which is preliminary data.</text>
</comment>
<evidence type="ECO:0000313" key="2">
    <source>
        <dbReference type="EMBL" id="KAK6948070.1"/>
    </source>
</evidence>
<feature type="region of interest" description="Disordered" evidence="1">
    <location>
        <begin position="195"/>
        <end position="270"/>
    </location>
</feature>
<evidence type="ECO:0008006" key="4">
    <source>
        <dbReference type="Google" id="ProtNLM"/>
    </source>
</evidence>
<accession>A0AAX6M6F3</accession>
<keyword evidence="3" id="KW-1185">Reference proteome</keyword>
<dbReference type="Proteomes" id="UP001369815">
    <property type="component" value="Unassembled WGS sequence"/>
</dbReference>
<sequence>MDTMDTMDIDNPTGSFESILLGEGMSWTNIQFDSGLKSSVVAAWGSAETTSEVAEEQMKKLFQGMADAYMEFNYKREPNIGDLVFQSEFLRAVKEKVRWARRLSNRELGRLTSCFMEARKRCLKQRQENKFHSTTEDSEIALHVQQFMDIFNHRANKEGQLLRAGAETHSTEDSEVIPFDCAKPFIIDKEDAARRSNSTNYSTGQHYVSSSKGPFLVPQRRKSSRPLKKEESKDQKDQNDQNDQKDQKDQKDHDVDSPPNLVLRPNRDEN</sequence>
<dbReference type="AlphaFoldDB" id="A0AAX6M6F3"/>
<proteinExistence type="predicted"/>
<name>A0AAX6M6F3_9PEZI</name>